<keyword evidence="2" id="KW-1185">Reference proteome</keyword>
<dbReference type="Gene3D" id="1.20.1250.20">
    <property type="entry name" value="MFS general substrate transporter like domains"/>
    <property type="match status" value="1"/>
</dbReference>
<evidence type="ECO:0008006" key="3">
    <source>
        <dbReference type="Google" id="ProtNLM"/>
    </source>
</evidence>
<accession>A0A1P8U932</accession>
<sequence length="147" mass="15006">MNAPEPACAAGIWAPEHVWVTLGAVAMVFLAATQSLAVTTVMPPRQRALIAGALFGAEIDVPYLLIDHYGFDATGAGLGLTSAALLWAAGAEVQGRIGDRLGNARITLIGTTLLAAAALVAAATAATALPRRRRPATPRRGRAASSP</sequence>
<dbReference type="Proteomes" id="UP000187185">
    <property type="component" value="Chromosome"/>
</dbReference>
<dbReference type="KEGG" id="maur:BOH66_10655"/>
<evidence type="ECO:0000313" key="2">
    <source>
        <dbReference type="Proteomes" id="UP000187185"/>
    </source>
</evidence>
<gene>
    <name evidence="1" type="ORF">BOH66_10655</name>
</gene>
<dbReference type="InterPro" id="IPR036259">
    <property type="entry name" value="MFS_trans_sf"/>
</dbReference>
<organism evidence="1 2">
    <name type="scientific">Microbacterium aurum</name>
    <dbReference type="NCBI Taxonomy" id="36805"/>
    <lineage>
        <taxon>Bacteria</taxon>
        <taxon>Bacillati</taxon>
        <taxon>Actinomycetota</taxon>
        <taxon>Actinomycetes</taxon>
        <taxon>Micrococcales</taxon>
        <taxon>Microbacteriaceae</taxon>
        <taxon>Microbacterium</taxon>
    </lineage>
</organism>
<dbReference type="EMBL" id="CP018762">
    <property type="protein sequence ID" value="APZ34647.1"/>
    <property type="molecule type" value="Genomic_DNA"/>
</dbReference>
<reference evidence="1 2" key="1">
    <citation type="submission" date="2016-12" db="EMBL/GenBank/DDBJ databases">
        <title>Complete genome sequence of Microbacterium aurum KACC 15219.</title>
        <authorList>
            <person name="Jung Y."/>
            <person name="Shin J.-H."/>
            <person name="Lee Y.-J."/>
            <person name="Yi H."/>
            <person name="Bahn Y.-S."/>
            <person name="Kim J.F."/>
            <person name="Lee D.-W."/>
        </authorList>
    </citation>
    <scope>NUCLEOTIDE SEQUENCE [LARGE SCALE GENOMIC DNA]</scope>
    <source>
        <strain evidence="1 2">KACC 15219</strain>
    </source>
</reference>
<dbReference type="AlphaFoldDB" id="A0A1P8U932"/>
<name>A0A1P8U932_9MICO</name>
<dbReference type="SUPFAM" id="SSF103473">
    <property type="entry name" value="MFS general substrate transporter"/>
    <property type="match status" value="1"/>
</dbReference>
<protein>
    <recommendedName>
        <fullName evidence="3">Major facilitator superfamily (MFS) profile domain-containing protein</fullName>
    </recommendedName>
</protein>
<proteinExistence type="predicted"/>
<dbReference type="STRING" id="36805.BOH66_10655"/>
<evidence type="ECO:0000313" key="1">
    <source>
        <dbReference type="EMBL" id="APZ34647.1"/>
    </source>
</evidence>